<dbReference type="AlphaFoldDB" id="A0A813CKT8"/>
<dbReference type="EMBL" id="CAJNJA010103706">
    <property type="protein sequence ID" value="CAE7945445.1"/>
    <property type="molecule type" value="Genomic_DNA"/>
</dbReference>
<gene>
    <name evidence="2" type="ORF">SNEC2469_LOCUS35582</name>
</gene>
<feature type="transmembrane region" description="Helical" evidence="1">
    <location>
        <begin position="179"/>
        <end position="200"/>
    </location>
</feature>
<feature type="transmembrane region" description="Helical" evidence="1">
    <location>
        <begin position="99"/>
        <end position="117"/>
    </location>
</feature>
<keyword evidence="3" id="KW-1185">Reference proteome</keyword>
<keyword evidence="1" id="KW-0812">Transmembrane</keyword>
<sequence length="211" mass="23668">MESWKARFRQAIVKDGPLKGARYLDVPEPRLAKVARSYKHDDRFRQFARMATEAQAGDKASSNSEGEVPAVARVARRPALGWRMRCYKVLLWLKSLRQALRWCLVVSFLVLLCRPFALRFAARLIGGILRLVVRRLLSLTVLVLDQVFEELILQLAVVVEPASPFLADGQCPSYPTLGVLHQLVLSSGGALAGALIHYVAQKLRTRPVLRL</sequence>
<evidence type="ECO:0000313" key="2">
    <source>
        <dbReference type="EMBL" id="CAE7945445.1"/>
    </source>
</evidence>
<accession>A0A813CKT8</accession>
<organism evidence="2 3">
    <name type="scientific">Symbiodinium necroappetens</name>
    <dbReference type="NCBI Taxonomy" id="1628268"/>
    <lineage>
        <taxon>Eukaryota</taxon>
        <taxon>Sar</taxon>
        <taxon>Alveolata</taxon>
        <taxon>Dinophyceae</taxon>
        <taxon>Suessiales</taxon>
        <taxon>Symbiodiniaceae</taxon>
        <taxon>Symbiodinium</taxon>
    </lineage>
</organism>
<evidence type="ECO:0000256" key="1">
    <source>
        <dbReference type="SAM" id="Phobius"/>
    </source>
</evidence>
<evidence type="ECO:0000313" key="3">
    <source>
        <dbReference type="Proteomes" id="UP000601435"/>
    </source>
</evidence>
<proteinExistence type="predicted"/>
<keyword evidence="1" id="KW-0472">Membrane</keyword>
<keyword evidence="1" id="KW-1133">Transmembrane helix</keyword>
<dbReference type="OrthoDB" id="10369027at2759"/>
<name>A0A813CKT8_9DINO</name>
<comment type="caution">
    <text evidence="2">The sequence shown here is derived from an EMBL/GenBank/DDBJ whole genome shotgun (WGS) entry which is preliminary data.</text>
</comment>
<dbReference type="Proteomes" id="UP000601435">
    <property type="component" value="Unassembled WGS sequence"/>
</dbReference>
<protein>
    <submittedName>
        <fullName evidence="2">Uncharacterized protein</fullName>
    </submittedName>
</protein>
<reference evidence="2" key="1">
    <citation type="submission" date="2021-02" db="EMBL/GenBank/DDBJ databases">
        <authorList>
            <person name="Dougan E. K."/>
            <person name="Rhodes N."/>
            <person name="Thang M."/>
            <person name="Chan C."/>
        </authorList>
    </citation>
    <scope>NUCLEOTIDE SEQUENCE</scope>
</reference>